<feature type="transmembrane region" description="Helical" evidence="1">
    <location>
        <begin position="97"/>
        <end position="117"/>
    </location>
</feature>
<evidence type="ECO:0000313" key="2">
    <source>
        <dbReference type="EMBL" id="MFD1861518.1"/>
    </source>
</evidence>
<evidence type="ECO:0000313" key="3">
    <source>
        <dbReference type="Proteomes" id="UP001597273"/>
    </source>
</evidence>
<keyword evidence="1" id="KW-0472">Membrane</keyword>
<dbReference type="Proteomes" id="UP001597273">
    <property type="component" value="Unassembled WGS sequence"/>
</dbReference>
<comment type="caution">
    <text evidence="2">The sequence shown here is derived from an EMBL/GenBank/DDBJ whole genome shotgun (WGS) entry which is preliminary data.</text>
</comment>
<gene>
    <name evidence="2" type="ORF">ACFSDB_01200</name>
</gene>
<dbReference type="EMBL" id="JBHUFW010000002">
    <property type="protein sequence ID" value="MFD1861518.1"/>
    <property type="molecule type" value="Genomic_DNA"/>
</dbReference>
<dbReference type="Pfam" id="PF13789">
    <property type="entry name" value="DUF4181"/>
    <property type="match status" value="1"/>
</dbReference>
<feature type="transmembrane region" description="Helical" evidence="1">
    <location>
        <begin position="43"/>
        <end position="60"/>
    </location>
</feature>
<reference evidence="3" key="1">
    <citation type="journal article" date="2019" name="Int. J. Syst. Evol. Microbiol.">
        <title>The Global Catalogue of Microorganisms (GCM) 10K type strain sequencing project: providing services to taxonomists for standard genome sequencing and annotation.</title>
        <authorList>
            <consortium name="The Broad Institute Genomics Platform"/>
            <consortium name="The Broad Institute Genome Sequencing Center for Infectious Disease"/>
            <person name="Wu L."/>
            <person name="Ma J."/>
        </authorList>
    </citation>
    <scope>NUCLEOTIDE SEQUENCE [LARGE SCALE GENOMIC DNA]</scope>
    <source>
        <strain evidence="3">CGMCC 1.15475</strain>
    </source>
</reference>
<dbReference type="RefSeq" id="WP_204891466.1">
    <property type="nucleotide sequence ID" value="NZ_JBHUFW010000002.1"/>
</dbReference>
<dbReference type="InterPro" id="IPR025441">
    <property type="entry name" value="DUF4181"/>
</dbReference>
<keyword evidence="1" id="KW-1133">Transmembrane helix</keyword>
<feature type="transmembrane region" description="Helical" evidence="1">
    <location>
        <begin position="67"/>
        <end position="85"/>
    </location>
</feature>
<accession>A0ABW4QD46</accession>
<sequence>MEFIIVLILLLLWFFVAERVVRKILKVEKGSLEGTPGAKINAWSQGITIFLSLLIIPFAAEDWWEGMMFFWLVYLTSFSFVEAFLQWKYIPETREHLATLVMYPLGLGMLLGIGLLLF</sequence>
<keyword evidence="1" id="KW-0812">Transmembrane</keyword>
<evidence type="ECO:0000256" key="1">
    <source>
        <dbReference type="SAM" id="Phobius"/>
    </source>
</evidence>
<organism evidence="2 3">
    <name type="scientific">Planococcus chinensis</name>
    <dbReference type="NCBI Taxonomy" id="272917"/>
    <lineage>
        <taxon>Bacteria</taxon>
        <taxon>Bacillati</taxon>
        <taxon>Bacillota</taxon>
        <taxon>Bacilli</taxon>
        <taxon>Bacillales</taxon>
        <taxon>Caryophanaceae</taxon>
        <taxon>Planococcus</taxon>
    </lineage>
</organism>
<protein>
    <submittedName>
        <fullName evidence="2">DUF4181 domain-containing protein</fullName>
    </submittedName>
</protein>
<name>A0ABW4QD46_9BACL</name>
<keyword evidence="3" id="KW-1185">Reference proteome</keyword>
<proteinExistence type="predicted"/>